<reference evidence="4 5" key="1">
    <citation type="submission" date="2021-08" db="EMBL/GenBank/DDBJ databases">
        <authorList>
            <person name="Zhang D."/>
            <person name="Zhang A."/>
            <person name="Wang L."/>
        </authorList>
    </citation>
    <scope>NUCLEOTIDE SEQUENCE [LARGE SCALE GENOMIC DNA]</scope>
    <source>
        <strain evidence="4 5">WL0086</strain>
    </source>
</reference>
<evidence type="ECO:0000313" key="5">
    <source>
        <dbReference type="Proteomes" id="UP000738431"/>
    </source>
</evidence>
<dbReference type="PANTHER" id="PTHR43877">
    <property type="entry name" value="AMINOALKYLPHOSPHONATE N-ACETYLTRANSFERASE-RELATED-RELATED"/>
    <property type="match status" value="1"/>
</dbReference>
<evidence type="ECO:0000259" key="3">
    <source>
        <dbReference type="PROSITE" id="PS51186"/>
    </source>
</evidence>
<dbReference type="Gene3D" id="3.40.630.30">
    <property type="match status" value="1"/>
</dbReference>
<dbReference type="RefSeq" id="WP_221030287.1">
    <property type="nucleotide sequence ID" value="NZ_CP139781.1"/>
</dbReference>
<dbReference type="Proteomes" id="UP000738431">
    <property type="component" value="Chromosome"/>
</dbReference>
<gene>
    <name evidence="4" type="ORF">K1X11_022275</name>
</gene>
<keyword evidence="2" id="KW-0012">Acyltransferase</keyword>
<dbReference type="CDD" id="cd04301">
    <property type="entry name" value="NAT_SF"/>
    <property type="match status" value="1"/>
</dbReference>
<dbReference type="PROSITE" id="PS51186">
    <property type="entry name" value="GNAT"/>
    <property type="match status" value="1"/>
</dbReference>
<protein>
    <submittedName>
        <fullName evidence="4">GNAT family N-acetyltransferase</fullName>
    </submittedName>
</protein>
<dbReference type="InterPro" id="IPR000182">
    <property type="entry name" value="GNAT_dom"/>
</dbReference>
<proteinExistence type="predicted"/>
<evidence type="ECO:0000256" key="2">
    <source>
        <dbReference type="ARBA" id="ARBA00023315"/>
    </source>
</evidence>
<keyword evidence="5" id="KW-1185">Reference proteome</keyword>
<evidence type="ECO:0000313" key="4">
    <source>
        <dbReference type="EMBL" id="WRQ87552.1"/>
    </source>
</evidence>
<dbReference type="PANTHER" id="PTHR43877:SF2">
    <property type="entry name" value="AMINOALKYLPHOSPHONATE N-ACETYLTRANSFERASE-RELATED"/>
    <property type="match status" value="1"/>
</dbReference>
<organism evidence="4 5">
    <name type="scientific">Actomonas aquatica</name>
    <dbReference type="NCBI Taxonomy" id="2866162"/>
    <lineage>
        <taxon>Bacteria</taxon>
        <taxon>Pseudomonadati</taxon>
        <taxon>Verrucomicrobiota</taxon>
        <taxon>Opitutia</taxon>
        <taxon>Opitutales</taxon>
        <taxon>Opitutaceae</taxon>
        <taxon>Actomonas</taxon>
    </lineage>
</organism>
<dbReference type="SUPFAM" id="SSF55729">
    <property type="entry name" value="Acyl-CoA N-acyltransferases (Nat)"/>
    <property type="match status" value="1"/>
</dbReference>
<evidence type="ECO:0000256" key="1">
    <source>
        <dbReference type="ARBA" id="ARBA00022679"/>
    </source>
</evidence>
<dbReference type="InterPro" id="IPR016181">
    <property type="entry name" value="Acyl_CoA_acyltransferase"/>
</dbReference>
<accession>A0ABZ1C743</accession>
<sequence>MTPTTPSSPADLAAYFDLRWRVLRQPWDQPRGSEQDDHDAIAFHLMLRDDTDGTPIAAGRLHEPEPGIGQVRYMAVADTHRGQGLGSVILRGLEAEAVRRGYRRLKLNARETAIPFYASNGFVDTGPAPTAFGIPHRAMAKEIGG</sequence>
<name>A0ABZ1C743_9BACT</name>
<feature type="domain" description="N-acetyltransferase" evidence="3">
    <location>
        <begin position="2"/>
        <end position="144"/>
    </location>
</feature>
<dbReference type="InterPro" id="IPR050832">
    <property type="entry name" value="Bact_Acetyltransf"/>
</dbReference>
<dbReference type="EMBL" id="CP139781">
    <property type="protein sequence ID" value="WRQ87552.1"/>
    <property type="molecule type" value="Genomic_DNA"/>
</dbReference>
<keyword evidence="1" id="KW-0808">Transferase</keyword>
<dbReference type="Pfam" id="PF00583">
    <property type="entry name" value="Acetyltransf_1"/>
    <property type="match status" value="1"/>
</dbReference>
<reference evidence="4 5" key="2">
    <citation type="submission" date="2023-12" db="EMBL/GenBank/DDBJ databases">
        <title>Description of an unclassified Opitutus bacterium of Verrucomicrobiota.</title>
        <authorList>
            <person name="Zhang D.-F."/>
        </authorList>
    </citation>
    <scope>NUCLEOTIDE SEQUENCE [LARGE SCALE GENOMIC DNA]</scope>
    <source>
        <strain evidence="4 5">WL0086</strain>
    </source>
</reference>